<dbReference type="Proteomes" id="UP001488805">
    <property type="component" value="Unassembled WGS sequence"/>
</dbReference>
<reference evidence="1 2" key="1">
    <citation type="journal article" date="2024" name="Genome Biol. Evol.">
        <title>Chromosome-level genome assembly of the viviparous eelpout Zoarces viviparus.</title>
        <authorList>
            <person name="Fuhrmann N."/>
            <person name="Brasseur M.V."/>
            <person name="Bakowski C.E."/>
            <person name="Podsiadlowski L."/>
            <person name="Prost S."/>
            <person name="Krehenwinkel H."/>
            <person name="Mayer C."/>
        </authorList>
    </citation>
    <scope>NUCLEOTIDE SEQUENCE [LARGE SCALE GENOMIC DNA]</scope>
    <source>
        <strain evidence="1">NO-MEL_2022_Ind0_liver</strain>
    </source>
</reference>
<comment type="caution">
    <text evidence="1">The sequence shown here is derived from an EMBL/GenBank/DDBJ whole genome shotgun (WGS) entry which is preliminary data.</text>
</comment>
<evidence type="ECO:0000313" key="2">
    <source>
        <dbReference type="Proteomes" id="UP001488805"/>
    </source>
</evidence>
<organism evidence="1 2">
    <name type="scientific">Zoarces viviparus</name>
    <name type="common">Viviparous eelpout</name>
    <name type="synonym">Blennius viviparus</name>
    <dbReference type="NCBI Taxonomy" id="48416"/>
    <lineage>
        <taxon>Eukaryota</taxon>
        <taxon>Metazoa</taxon>
        <taxon>Chordata</taxon>
        <taxon>Craniata</taxon>
        <taxon>Vertebrata</taxon>
        <taxon>Euteleostomi</taxon>
        <taxon>Actinopterygii</taxon>
        <taxon>Neopterygii</taxon>
        <taxon>Teleostei</taxon>
        <taxon>Neoteleostei</taxon>
        <taxon>Acanthomorphata</taxon>
        <taxon>Eupercaria</taxon>
        <taxon>Perciformes</taxon>
        <taxon>Cottioidei</taxon>
        <taxon>Zoarcales</taxon>
        <taxon>Zoarcidae</taxon>
        <taxon>Zoarcinae</taxon>
        <taxon>Zoarces</taxon>
    </lineage>
</organism>
<keyword evidence="2" id="KW-1185">Reference proteome</keyword>
<dbReference type="EMBL" id="JBCEZU010000045">
    <property type="protein sequence ID" value="KAK9536832.1"/>
    <property type="molecule type" value="Genomic_DNA"/>
</dbReference>
<evidence type="ECO:0000313" key="1">
    <source>
        <dbReference type="EMBL" id="KAK9536832.1"/>
    </source>
</evidence>
<accession>A0AAW1FQQ5</accession>
<name>A0AAW1FQQ5_ZOAVI</name>
<proteinExistence type="predicted"/>
<gene>
    <name evidence="1" type="ORF">VZT92_006588</name>
</gene>
<protein>
    <submittedName>
        <fullName evidence="1">Uncharacterized protein</fullName>
    </submittedName>
</protein>
<dbReference type="AlphaFoldDB" id="A0AAW1FQQ5"/>
<sequence length="311" mass="32946">MSHFRGKCCVPAAVGIVPVGVEGSHYLAQGPGRQLPHFSRAQTGLMKLELEGNKVQLPYVENSKVDLLPSRFPSISSKGGLAGKRCVPAAVGIVPVGVEGSHYLAQGTGRQLPHFSRAQTGLMKQKLEGNKVQLPHVKNSKVDLLPSHFPSISSKGGLAGKRCVPAAVGIVPVGVEGSHYLAQGTGRQLPHFSRAQTGLMKQKLEGNKVQLPHVKNSKVDLLPSRFPSISSKGGLAGKRCVPAAVGIVPVGVEGSHYLAQGTGRQLPHISRAQTGLMKQKLEGNKVQLPHVKNSKVDLLPSRFPSTVLFGL</sequence>